<sequence>MGKNYKLIAISSMVVSVIGIFCSFYTFYGIWKGASGFNTVPELVRFLFSFSVLNLNFTNKFDHLEIWNFVFYVLLLIGALQFIKTKGKETRLVGFVFSVIFLETIVLFAQSILHKTLVLKWENSTSLQIFYGFFGFIILGGVSYLSYRILKIIKSQKEIDIIKTEEKTTVTDTGKWQRFFHWMIDLAVMALIFVPVVTSWGYWLMESQILRTNESLAIFLQSRLSLYVIVFVFFFIYYPVSEIIFGSSPAKFLTESRVVNSKAEAANAPTIFLRTLCRNIPFDALSFFSKRGWHDSLSETYVVKEKRTGFKTNRLLWILPVLAIYLLLMYFGKSYYADYKASVERKETLSNQFSLLKSEIKNPNTSQFYVVQNVDYYGNIKNYGFKIEKIEGDDISIRRITGDHFSDSNYSQAKQLYEQQKDTAQIFIIKKQELVKIFPESMEELYRPIKTIDFFKSGIQYGIENVYDFDAPHLMAQISKDDNDYTNKKVTLYLHNIGKSGTITNIKNQNNKIKWNAKFPLKLKEVNAFPLIIPMENYDFTESNISTIEVLDSLNKKHSYIIKTSGLTNEIKEIK</sequence>
<feature type="transmembrane region" description="Helical" evidence="5">
    <location>
        <begin position="129"/>
        <end position="147"/>
    </location>
</feature>
<evidence type="ECO:0000256" key="1">
    <source>
        <dbReference type="ARBA" id="ARBA00004141"/>
    </source>
</evidence>
<evidence type="ECO:0000256" key="3">
    <source>
        <dbReference type="ARBA" id="ARBA00022989"/>
    </source>
</evidence>
<feature type="transmembrane region" description="Helical" evidence="5">
    <location>
        <begin position="224"/>
        <end position="245"/>
    </location>
</feature>
<dbReference type="AlphaFoldDB" id="A0A9Q3YT08"/>
<dbReference type="Pfam" id="PF06271">
    <property type="entry name" value="RDD"/>
    <property type="match status" value="1"/>
</dbReference>
<reference evidence="9" key="2">
    <citation type="submission" date="2023-07" db="EMBL/GenBank/DDBJ databases">
        <title>Description of novel Chryseobacterium sp. strain C-2.</title>
        <authorList>
            <person name="Saticioglu I.B."/>
        </authorList>
    </citation>
    <scope>NUCLEOTIDE SEQUENCE [LARGE SCALE GENOMIC DNA]</scope>
    <source>
        <strain evidence="9">C-2</strain>
    </source>
</reference>
<reference evidence="7" key="3">
    <citation type="submission" date="2024-05" db="EMBL/GenBank/DDBJ databases">
        <title>Description of novel Chryseobacterium sp. strain C-2.</title>
        <authorList>
            <person name="Saticioglu I.B."/>
        </authorList>
    </citation>
    <scope>NUCLEOTIDE SEQUENCE</scope>
    <source>
        <strain evidence="7">C-2</strain>
    </source>
</reference>
<dbReference type="EMBL" id="JAJJML010000001">
    <property type="protein sequence ID" value="MCC9036636.1"/>
    <property type="molecule type" value="Genomic_DNA"/>
</dbReference>
<keyword evidence="3 5" id="KW-1133">Transmembrane helix</keyword>
<feature type="transmembrane region" description="Helical" evidence="5">
    <location>
        <begin position="315"/>
        <end position="332"/>
    </location>
</feature>
<feature type="domain" description="RDD" evidence="6">
    <location>
        <begin position="175"/>
        <end position="313"/>
    </location>
</feature>
<keyword evidence="4 5" id="KW-0472">Membrane</keyword>
<dbReference type="EMBL" id="JACXXP010000058">
    <property type="protein sequence ID" value="MBD3907220.1"/>
    <property type="molecule type" value="Genomic_DNA"/>
</dbReference>
<evidence type="ECO:0000313" key="8">
    <source>
        <dbReference type="EMBL" id="MCC9036636.1"/>
    </source>
</evidence>
<organism evidence="8 10">
    <name type="scientific">Chryseobacterium muglaense</name>
    <dbReference type="NCBI Taxonomy" id="2893752"/>
    <lineage>
        <taxon>Bacteria</taxon>
        <taxon>Pseudomonadati</taxon>
        <taxon>Bacteroidota</taxon>
        <taxon>Flavobacteriia</taxon>
        <taxon>Flavobacteriales</taxon>
        <taxon>Weeksellaceae</taxon>
        <taxon>Chryseobacterium group</taxon>
        <taxon>Chryseobacterium</taxon>
    </lineage>
</organism>
<dbReference type="GO" id="GO:0016020">
    <property type="term" value="C:membrane"/>
    <property type="evidence" value="ECO:0007669"/>
    <property type="project" value="UniProtKB-SubCell"/>
</dbReference>
<evidence type="ECO:0000259" key="6">
    <source>
        <dbReference type="Pfam" id="PF06271"/>
    </source>
</evidence>
<feature type="transmembrane region" description="Helical" evidence="5">
    <location>
        <begin position="182"/>
        <end position="204"/>
    </location>
</feature>
<evidence type="ECO:0000313" key="10">
    <source>
        <dbReference type="Proteomes" id="UP001107960"/>
    </source>
</evidence>
<feature type="transmembrane region" description="Helical" evidence="5">
    <location>
        <begin position="66"/>
        <end position="83"/>
    </location>
</feature>
<reference evidence="8" key="1">
    <citation type="submission" date="2021-11" db="EMBL/GenBank/DDBJ databases">
        <title>Description of novel Chryseobacterium species.</title>
        <authorList>
            <person name="Saticioglu I.B."/>
            <person name="Ay H."/>
            <person name="Altun S."/>
            <person name="Duman M."/>
        </authorList>
    </citation>
    <scope>NUCLEOTIDE SEQUENCE</scope>
    <source>
        <strain evidence="8">C-39</strain>
    </source>
</reference>
<evidence type="ECO:0000256" key="4">
    <source>
        <dbReference type="ARBA" id="ARBA00023136"/>
    </source>
</evidence>
<dbReference type="Proteomes" id="UP001107960">
    <property type="component" value="Unassembled WGS sequence"/>
</dbReference>
<dbReference type="Proteomes" id="UP000603715">
    <property type="component" value="Unassembled WGS sequence"/>
</dbReference>
<accession>A0A9Q3YT08</accession>
<evidence type="ECO:0000313" key="7">
    <source>
        <dbReference type="EMBL" id="MBD3907220.1"/>
    </source>
</evidence>
<evidence type="ECO:0000313" key="9">
    <source>
        <dbReference type="Proteomes" id="UP000603715"/>
    </source>
</evidence>
<evidence type="ECO:0000256" key="5">
    <source>
        <dbReference type="SAM" id="Phobius"/>
    </source>
</evidence>
<evidence type="ECO:0000256" key="2">
    <source>
        <dbReference type="ARBA" id="ARBA00022692"/>
    </source>
</evidence>
<dbReference type="InterPro" id="IPR010432">
    <property type="entry name" value="RDD"/>
</dbReference>
<protein>
    <submittedName>
        <fullName evidence="8">RDD family protein</fullName>
    </submittedName>
</protein>
<keyword evidence="2 5" id="KW-0812">Transmembrane</keyword>
<feature type="transmembrane region" description="Helical" evidence="5">
    <location>
        <begin position="7"/>
        <end position="31"/>
    </location>
</feature>
<name>A0A9Q3YT08_9FLAO</name>
<dbReference type="RefSeq" id="WP_191181566.1">
    <property type="nucleotide sequence ID" value="NZ_JACXXP010000058.1"/>
</dbReference>
<keyword evidence="9" id="KW-1185">Reference proteome</keyword>
<proteinExistence type="predicted"/>
<feature type="transmembrane region" description="Helical" evidence="5">
    <location>
        <begin position="92"/>
        <end position="109"/>
    </location>
</feature>
<comment type="subcellular location">
    <subcellularLocation>
        <location evidence="1">Membrane</location>
        <topology evidence="1">Multi-pass membrane protein</topology>
    </subcellularLocation>
</comment>
<gene>
    <name evidence="7" type="ORF">IEW27_21860</name>
    <name evidence="8" type="ORF">LNP80_20740</name>
</gene>
<comment type="caution">
    <text evidence="8">The sequence shown here is derived from an EMBL/GenBank/DDBJ whole genome shotgun (WGS) entry which is preliminary data.</text>
</comment>